<keyword evidence="3" id="KW-1185">Reference proteome</keyword>
<evidence type="ECO:0000256" key="1">
    <source>
        <dbReference type="SAM" id="Phobius"/>
    </source>
</evidence>
<reference evidence="2 3" key="1">
    <citation type="journal article" date="2018" name="Infect. Genet. Evol.">
        <title>Genome-wide analysis of Borrelia turcica and 'Candidatus Borrelia tachyglossi' shows relapsing fever-like genomes with unique genomic links to Lyme disease Borrelia.</title>
        <authorList>
            <person name="Gofton A.W."/>
            <person name="Margos G."/>
            <person name="Fingerle V."/>
            <person name="Hepner S."/>
            <person name="Loh S.M."/>
            <person name="Ryan U."/>
            <person name="Irwin P."/>
            <person name="Oskam C.L."/>
        </authorList>
    </citation>
    <scope>NUCLEOTIDE SEQUENCE [LARGE SCALE GENOMIC DNA]</scope>
    <source>
        <strain evidence="2 3">IST7</strain>
    </source>
</reference>
<organism evidence="2 3">
    <name type="scientific">Borrelia turcica IST7</name>
    <dbReference type="NCBI Taxonomy" id="1104446"/>
    <lineage>
        <taxon>Bacteria</taxon>
        <taxon>Pseudomonadati</taxon>
        <taxon>Spirochaetota</taxon>
        <taxon>Spirochaetia</taxon>
        <taxon>Spirochaetales</taxon>
        <taxon>Borreliaceae</taxon>
        <taxon>Borrelia</taxon>
    </lineage>
</organism>
<keyword evidence="1" id="KW-1133">Transmembrane helix</keyword>
<dbReference type="AlphaFoldDB" id="A0A386PL95"/>
<evidence type="ECO:0000313" key="3">
    <source>
        <dbReference type="Proteomes" id="UP000275571"/>
    </source>
</evidence>
<keyword evidence="1" id="KW-0472">Membrane</keyword>
<gene>
    <name evidence="2" type="ORF">DB313_01345</name>
</gene>
<proteinExistence type="predicted"/>
<name>A0A386PL95_9SPIR</name>
<accession>A0A386PL95</accession>
<protein>
    <submittedName>
        <fullName evidence="2">Uncharacterized protein</fullName>
    </submittedName>
</protein>
<dbReference type="KEGG" id="btur:DB313_01345"/>
<feature type="transmembrane region" description="Helical" evidence="1">
    <location>
        <begin position="346"/>
        <end position="367"/>
    </location>
</feature>
<keyword evidence="1" id="KW-0812">Transmembrane</keyword>
<dbReference type="OrthoDB" id="351091at2"/>
<sequence length="398" mass="44713">MEFLKGFLAIRLSNKEYFSVLDLEDSSVKKVVLGKLVDETNVKLDFYISKAEDFSNPVLVGSFFLDNLKEESSDINVYFRMDSTMLYVYGECDGIESKSKFDLSLVNLDVDSVELSDSVEDSQVEDVLVSGSGDLEFEDISAENLNSDFEQDKDNSSLDILDDVDDLPNTEDLNSLSEESFVNEGNLDISNSLDKGEDTFSALDFDSNLNLEEVDDNLNRDTFENGNDEVGRELLNFVNDGDNVERDGSGLDDFPSEASDVSFDSDNNVMKFIEDEDIDFSSVNVASFKDSYSDDLSVDDIIADIDKGLGDRPADDVVLDTSKGLGMGIEDDQLDSDSKEGFMQTFMLYLSLISLFLLIFFSLFLIFSKVLNPRNLKISYHYVCEEEKVKKHERSDYV</sequence>
<dbReference type="EMBL" id="CP028884">
    <property type="protein sequence ID" value="AYE36148.1"/>
    <property type="molecule type" value="Genomic_DNA"/>
</dbReference>
<dbReference type="Proteomes" id="UP000275571">
    <property type="component" value="Chromosome"/>
</dbReference>
<evidence type="ECO:0000313" key="2">
    <source>
        <dbReference type="EMBL" id="AYE36148.1"/>
    </source>
</evidence>